<dbReference type="CDD" id="cd06261">
    <property type="entry name" value="TM_PBP2"/>
    <property type="match status" value="2"/>
</dbReference>
<evidence type="ECO:0000256" key="2">
    <source>
        <dbReference type="ARBA" id="ARBA00022448"/>
    </source>
</evidence>
<feature type="transmembrane region" description="Helical" evidence="8">
    <location>
        <begin position="21"/>
        <end position="43"/>
    </location>
</feature>
<dbReference type="PROSITE" id="PS50928">
    <property type="entry name" value="ABC_TM1"/>
    <property type="match status" value="2"/>
</dbReference>
<feature type="transmembrane region" description="Helical" evidence="8">
    <location>
        <begin position="448"/>
        <end position="467"/>
    </location>
</feature>
<keyword evidence="7 8" id="KW-0472">Membrane</keyword>
<dbReference type="Pfam" id="PF00528">
    <property type="entry name" value="BPD_transp_1"/>
    <property type="match status" value="2"/>
</dbReference>
<feature type="transmembrane region" description="Helical" evidence="8">
    <location>
        <begin position="373"/>
        <end position="391"/>
    </location>
</feature>
<feature type="transmembrane region" description="Helical" evidence="8">
    <location>
        <begin position="156"/>
        <end position="175"/>
    </location>
</feature>
<feature type="domain" description="ABC transmembrane type-1" evidence="9">
    <location>
        <begin position="366"/>
        <end position="567"/>
    </location>
</feature>
<evidence type="ECO:0000256" key="5">
    <source>
        <dbReference type="ARBA" id="ARBA00022692"/>
    </source>
</evidence>
<evidence type="ECO:0000256" key="6">
    <source>
        <dbReference type="ARBA" id="ARBA00022989"/>
    </source>
</evidence>
<keyword evidence="4" id="KW-0997">Cell inner membrane</keyword>
<comment type="subcellular location">
    <subcellularLocation>
        <location evidence="1">Cell inner membrane</location>
        <topology evidence="1">Multi-pass membrane protein</topology>
    </subcellularLocation>
    <subcellularLocation>
        <location evidence="8">Cell membrane</location>
        <topology evidence="8">Multi-pass membrane protein</topology>
    </subcellularLocation>
</comment>
<dbReference type="PANTHER" id="PTHR43357">
    <property type="entry name" value="INNER MEMBRANE ABC TRANSPORTER PERMEASE PROTEIN YDCV"/>
    <property type="match status" value="1"/>
</dbReference>
<comment type="similarity">
    <text evidence="8">Belongs to the binding-protein-dependent transport system permease family.</text>
</comment>
<keyword evidence="6 8" id="KW-1133">Transmembrane helix</keyword>
<feature type="domain" description="ABC transmembrane type-1" evidence="9">
    <location>
        <begin position="82"/>
        <end position="275"/>
    </location>
</feature>
<keyword evidence="5 8" id="KW-0812">Transmembrane</keyword>
<evidence type="ECO:0000313" key="11">
    <source>
        <dbReference type="Proteomes" id="UP001500956"/>
    </source>
</evidence>
<keyword evidence="11" id="KW-1185">Reference proteome</keyword>
<keyword evidence="3" id="KW-1003">Cell membrane</keyword>
<dbReference type="Gene3D" id="1.10.3720.10">
    <property type="entry name" value="MetI-like"/>
    <property type="match status" value="2"/>
</dbReference>
<dbReference type="PANTHER" id="PTHR43357:SF4">
    <property type="entry name" value="INNER MEMBRANE ABC TRANSPORTER PERMEASE PROTEIN YDCV"/>
    <property type="match status" value="1"/>
</dbReference>
<evidence type="ECO:0000256" key="3">
    <source>
        <dbReference type="ARBA" id="ARBA00022475"/>
    </source>
</evidence>
<name>A0ABP8YMN2_9MICO</name>
<gene>
    <name evidence="10" type="ORF">GCM10023216_25850</name>
</gene>
<evidence type="ECO:0000313" key="10">
    <source>
        <dbReference type="EMBL" id="GAA4732510.1"/>
    </source>
</evidence>
<feature type="transmembrane region" description="Helical" evidence="8">
    <location>
        <begin position="120"/>
        <end position="141"/>
    </location>
</feature>
<feature type="transmembrane region" description="Helical" evidence="8">
    <location>
        <begin position="86"/>
        <end position="108"/>
    </location>
</feature>
<accession>A0ABP8YMN2</accession>
<dbReference type="InterPro" id="IPR000515">
    <property type="entry name" value="MetI-like"/>
</dbReference>
<evidence type="ECO:0000259" key="9">
    <source>
        <dbReference type="PROSITE" id="PS50928"/>
    </source>
</evidence>
<feature type="transmembrane region" description="Helical" evidence="8">
    <location>
        <begin position="546"/>
        <end position="567"/>
    </location>
</feature>
<feature type="transmembrane region" description="Helical" evidence="8">
    <location>
        <begin position="256"/>
        <end position="276"/>
    </location>
</feature>
<feature type="transmembrane region" description="Helical" evidence="8">
    <location>
        <begin position="403"/>
        <end position="428"/>
    </location>
</feature>
<dbReference type="SUPFAM" id="SSF161098">
    <property type="entry name" value="MetI-like"/>
    <property type="match status" value="2"/>
</dbReference>
<organism evidence="10 11">
    <name type="scientific">Isoptericola chiayiensis</name>
    <dbReference type="NCBI Taxonomy" id="579446"/>
    <lineage>
        <taxon>Bacteria</taxon>
        <taxon>Bacillati</taxon>
        <taxon>Actinomycetota</taxon>
        <taxon>Actinomycetes</taxon>
        <taxon>Micrococcales</taxon>
        <taxon>Promicromonosporaceae</taxon>
        <taxon>Isoptericola</taxon>
    </lineage>
</organism>
<feature type="transmembrane region" description="Helical" evidence="8">
    <location>
        <begin position="496"/>
        <end position="514"/>
    </location>
</feature>
<evidence type="ECO:0000256" key="7">
    <source>
        <dbReference type="ARBA" id="ARBA00023136"/>
    </source>
</evidence>
<reference evidence="11" key="1">
    <citation type="journal article" date="2019" name="Int. J. Syst. Evol. Microbiol.">
        <title>The Global Catalogue of Microorganisms (GCM) 10K type strain sequencing project: providing services to taxonomists for standard genome sequencing and annotation.</title>
        <authorList>
            <consortium name="The Broad Institute Genomics Platform"/>
            <consortium name="The Broad Institute Genome Sequencing Center for Infectious Disease"/>
            <person name="Wu L."/>
            <person name="Ma J."/>
        </authorList>
    </citation>
    <scope>NUCLEOTIDE SEQUENCE [LARGE SCALE GENOMIC DNA]</scope>
    <source>
        <strain evidence="11">JCM 18063</strain>
    </source>
</reference>
<feature type="transmembrane region" description="Helical" evidence="8">
    <location>
        <begin position="212"/>
        <end position="236"/>
    </location>
</feature>
<evidence type="ECO:0000256" key="4">
    <source>
        <dbReference type="ARBA" id="ARBA00022519"/>
    </source>
</evidence>
<evidence type="ECO:0000256" key="1">
    <source>
        <dbReference type="ARBA" id="ARBA00004429"/>
    </source>
</evidence>
<keyword evidence="2 8" id="KW-0813">Transport</keyword>
<protein>
    <submittedName>
        <fullName evidence="10">Iron ABC transporter permease</fullName>
    </submittedName>
</protein>
<dbReference type="InterPro" id="IPR035906">
    <property type="entry name" value="MetI-like_sf"/>
</dbReference>
<proteinExistence type="inferred from homology"/>
<dbReference type="EMBL" id="BAABID010000013">
    <property type="protein sequence ID" value="GAA4732510.1"/>
    <property type="molecule type" value="Genomic_DNA"/>
</dbReference>
<dbReference type="Proteomes" id="UP001500956">
    <property type="component" value="Unassembled WGS sequence"/>
</dbReference>
<feature type="transmembrane region" description="Helical" evidence="8">
    <location>
        <begin position="308"/>
        <end position="331"/>
    </location>
</feature>
<evidence type="ECO:0000256" key="8">
    <source>
        <dbReference type="RuleBase" id="RU363032"/>
    </source>
</evidence>
<comment type="caution">
    <text evidence="10">The sequence shown here is derived from an EMBL/GenBank/DDBJ whole genome shotgun (WGS) entry which is preliminary data.</text>
</comment>
<sequence length="579" mass="60299">MTTSSSGGAVLRAPRRRSAPATWAWWLLAAGAPLLFLGVFFAWPVVALVLQGFFADDGGGGRVLDLSGFGEVLSQPRTWRVVGQTLAQATVGTALSVLLGLPAAYVLYRCRFPGRTVARALVTVPFVLPTVVVGVAFRSVLAPSGPLGFLGWEESFAGIVLALVFFNYAVVVRTVGGLWERLDPRAEQAARSLGATPWQAFRTVTLPALGPAIASAASVVFLFCATAFGVVLVLGGMRYGTIETEIWVRTTQFLDLRAAAVLSILQLVVVTGALLVSARLRARRERALHLSSDLSAAHRFSWRSAADVVPAGVTAVVVAGLLVLPLAGLVARSFQGPDGSWGLDNYVALGTTGGRNALTVTVWGATATSLRTAALAATIAVVVGGLVALVVSRRPRSRGLRRAVGTLDAVFMLPLGVSAVTVGFGFLITLDRPLGFDVDLRTSGLLVPIAQAVVAIPLVVRTVLPVLRAIDPRLREVAATLGAPPGRVLRSVDAPLAARSLGLAIGFAFAVSLGEFGATSFLARPDAATLPVVIYRLIGLPGAENYGMALAASVVLATLTATVMMVAERLRGDAGGGEF</sequence>
<dbReference type="RefSeq" id="WP_425483763.1">
    <property type="nucleotide sequence ID" value="NZ_BAABID010000013.1"/>
</dbReference>